<dbReference type="Pfam" id="PF20434">
    <property type="entry name" value="BD-FAE"/>
    <property type="match status" value="1"/>
</dbReference>
<dbReference type="PANTHER" id="PTHR48081:SF9">
    <property type="entry name" value="CARBOXYLESTERASE"/>
    <property type="match status" value="1"/>
</dbReference>
<dbReference type="GO" id="GO:0016787">
    <property type="term" value="F:hydrolase activity"/>
    <property type="evidence" value="ECO:0007669"/>
    <property type="project" value="UniProtKB-KW"/>
</dbReference>
<dbReference type="InterPro" id="IPR029058">
    <property type="entry name" value="AB_hydrolase_fold"/>
</dbReference>
<reference evidence="4 5" key="1">
    <citation type="journal article" date="2012" name="J. Bacteriol.">
        <title>Genome sequence of proteorhodopsin-containing sea ice bacterium Glaciecola punicea ACAM 611T.</title>
        <authorList>
            <person name="Qin Q.-L."/>
            <person name="Xie B.-B."/>
            <person name="Shu Y.-L."/>
            <person name="Rong J.-C."/>
            <person name="Zhao D.-L."/>
            <person name="Zhang X.-Y."/>
            <person name="Chen X.-L."/>
            <person name="Zhou B.-C."/>
            <person name="Zhanga Y.-Z."/>
        </authorList>
    </citation>
    <scope>NUCLEOTIDE SEQUENCE [LARGE SCALE GENOMIC DNA]</scope>
    <source>
        <strain evidence="4 5">ACAM 611</strain>
    </source>
</reference>
<dbReference type="SUPFAM" id="SSF53474">
    <property type="entry name" value="alpha/beta-Hydrolases"/>
    <property type="match status" value="1"/>
</dbReference>
<dbReference type="Gene3D" id="3.40.50.1820">
    <property type="entry name" value="alpha/beta hydrolase"/>
    <property type="match status" value="1"/>
</dbReference>
<keyword evidence="2" id="KW-0732">Signal</keyword>
<feature type="domain" description="BD-FAE-like" evidence="3">
    <location>
        <begin position="50"/>
        <end position="232"/>
    </location>
</feature>
<evidence type="ECO:0000256" key="2">
    <source>
        <dbReference type="SAM" id="SignalP"/>
    </source>
</evidence>
<dbReference type="PROSITE" id="PS51257">
    <property type="entry name" value="PROKAR_LIPOPROTEIN"/>
    <property type="match status" value="1"/>
</dbReference>
<name>H5TD05_9ALTE</name>
<dbReference type="STRING" id="56804.BAE46_11785"/>
<dbReference type="EMBL" id="BAET01000022">
    <property type="protein sequence ID" value="GAB56182.1"/>
    <property type="molecule type" value="Genomic_DNA"/>
</dbReference>
<evidence type="ECO:0000256" key="1">
    <source>
        <dbReference type="ARBA" id="ARBA00022801"/>
    </source>
</evidence>
<dbReference type="RefSeq" id="WP_006006050.1">
    <property type="nucleotide sequence ID" value="NZ_BAET01000022.1"/>
</dbReference>
<evidence type="ECO:0000313" key="4">
    <source>
        <dbReference type="EMBL" id="GAB56182.1"/>
    </source>
</evidence>
<reference evidence="4 5" key="2">
    <citation type="journal article" date="2017" name="Antonie Van Leeuwenhoek">
        <title>Rhizobium rhizosphaerae sp. nov., a novel species isolated from rice rhizosphere.</title>
        <authorList>
            <person name="Zhao J.J."/>
            <person name="Zhang J."/>
            <person name="Zhang R.J."/>
            <person name="Zhang C.W."/>
            <person name="Yin H.Q."/>
            <person name="Zhang X.X."/>
        </authorList>
    </citation>
    <scope>NUCLEOTIDE SEQUENCE [LARGE SCALE GENOMIC DNA]</scope>
    <source>
        <strain evidence="4 5">ACAM 611</strain>
    </source>
</reference>
<dbReference type="OrthoDB" id="9775851at2"/>
<dbReference type="Proteomes" id="UP000053586">
    <property type="component" value="Unassembled WGS sequence"/>
</dbReference>
<dbReference type="InterPro" id="IPR049492">
    <property type="entry name" value="BD-FAE-like_dom"/>
</dbReference>
<keyword evidence="5" id="KW-1185">Reference proteome</keyword>
<dbReference type="InterPro" id="IPR050300">
    <property type="entry name" value="GDXG_lipolytic_enzyme"/>
</dbReference>
<gene>
    <name evidence="4" type="ORF">GPUN_2067</name>
</gene>
<keyword evidence="1" id="KW-0378">Hydrolase</keyword>
<feature type="chain" id="PRO_5003598184" evidence="2">
    <location>
        <begin position="24"/>
        <end position="282"/>
    </location>
</feature>
<dbReference type="PANTHER" id="PTHR48081">
    <property type="entry name" value="AB HYDROLASE SUPERFAMILY PROTEIN C4A8.06C"/>
    <property type="match status" value="1"/>
</dbReference>
<accession>H5TD05</accession>
<dbReference type="AlphaFoldDB" id="H5TD05"/>
<comment type="caution">
    <text evidence="4">The sequence shown here is derived from an EMBL/GenBank/DDBJ whole genome shotgun (WGS) entry which is preliminary data.</text>
</comment>
<sequence length="282" mass="31149">MIKAFTSITLTAFLFSCTPLQFALVNAPLISYEGEIVKDVSYGEHQRQALDIYIPKVEKENFPVVVFFHGGRWTEGSKEQYKFVGMTLSNMGYVVVLPNTRLYPEVKFPVFAQDAAKSLAWVYDNISQYKGNQNLFVSGHSSGAHLGALIVADESFLGAYQLSPGIVNAFAGISGPYDFVPQAPDVRDIFGPPENFPNLVVTNFIDGDEPPMLLLYTGEDETVHIRNLEKLKAGIEEAGGIVETIIYEDGGHAASVAAFSWANLSDLPVPKDIDDFFMRHLR</sequence>
<feature type="signal peptide" evidence="2">
    <location>
        <begin position="1"/>
        <end position="23"/>
    </location>
</feature>
<dbReference type="eggNOG" id="COG0657">
    <property type="taxonomic scope" value="Bacteria"/>
</dbReference>
<proteinExistence type="predicted"/>
<organism evidence="4 5">
    <name type="scientific">Glaciecola punicea ACAM 611</name>
    <dbReference type="NCBI Taxonomy" id="1121923"/>
    <lineage>
        <taxon>Bacteria</taxon>
        <taxon>Pseudomonadati</taxon>
        <taxon>Pseudomonadota</taxon>
        <taxon>Gammaproteobacteria</taxon>
        <taxon>Alteromonadales</taxon>
        <taxon>Alteromonadaceae</taxon>
        <taxon>Glaciecola</taxon>
    </lineage>
</organism>
<evidence type="ECO:0000259" key="3">
    <source>
        <dbReference type="Pfam" id="PF20434"/>
    </source>
</evidence>
<evidence type="ECO:0000313" key="5">
    <source>
        <dbReference type="Proteomes" id="UP000053586"/>
    </source>
</evidence>
<protein>
    <submittedName>
        <fullName evidence="4">Esterase/lipase/thioesterase family protein</fullName>
    </submittedName>
</protein>